<sequence length="151" mass="15665">MAPVSPIFSLLDRFGASPSTSSSPFHSHAPQQQKQPERLKHVAGGNPSQLGDPVSLKAEVSKLVPTEGDQGAQKSSGGASNKKGGGVLGAKNSDGSPVQDKEKKRLKQIAEENNEAGNPSQLGDPVSLKAETSSTEPGGEADGQRREKSKL</sequence>
<protein>
    <submittedName>
        <fullName evidence="2">Uncharacterized protein</fullName>
    </submittedName>
</protein>
<proteinExistence type="predicted"/>
<dbReference type="AlphaFoldDB" id="A0AAD9EQP1"/>
<evidence type="ECO:0000313" key="3">
    <source>
        <dbReference type="Proteomes" id="UP001243330"/>
    </source>
</evidence>
<dbReference type="EMBL" id="JAQOWY010000060">
    <property type="protein sequence ID" value="KAK1853141.1"/>
    <property type="molecule type" value="Genomic_DNA"/>
</dbReference>
<comment type="caution">
    <text evidence="2">The sequence shown here is derived from an EMBL/GenBank/DDBJ whole genome shotgun (WGS) entry which is preliminary data.</text>
</comment>
<name>A0AAD9EQP1_9PEZI</name>
<evidence type="ECO:0000313" key="2">
    <source>
        <dbReference type="EMBL" id="KAK1853141.1"/>
    </source>
</evidence>
<feature type="region of interest" description="Disordered" evidence="1">
    <location>
        <begin position="12"/>
        <end position="151"/>
    </location>
</feature>
<dbReference type="Proteomes" id="UP001243330">
    <property type="component" value="Unassembled WGS sequence"/>
</dbReference>
<keyword evidence="3" id="KW-1185">Reference proteome</keyword>
<feature type="compositionally biased region" description="Low complexity" evidence="1">
    <location>
        <begin position="68"/>
        <end position="82"/>
    </location>
</feature>
<organism evidence="2 3">
    <name type="scientific">Colletotrichum chrysophilum</name>
    <dbReference type="NCBI Taxonomy" id="1836956"/>
    <lineage>
        <taxon>Eukaryota</taxon>
        <taxon>Fungi</taxon>
        <taxon>Dikarya</taxon>
        <taxon>Ascomycota</taxon>
        <taxon>Pezizomycotina</taxon>
        <taxon>Sordariomycetes</taxon>
        <taxon>Hypocreomycetidae</taxon>
        <taxon>Glomerellales</taxon>
        <taxon>Glomerellaceae</taxon>
        <taxon>Colletotrichum</taxon>
        <taxon>Colletotrichum gloeosporioides species complex</taxon>
    </lineage>
</organism>
<evidence type="ECO:0000256" key="1">
    <source>
        <dbReference type="SAM" id="MobiDB-lite"/>
    </source>
</evidence>
<feature type="compositionally biased region" description="Low complexity" evidence="1">
    <location>
        <begin position="16"/>
        <end position="30"/>
    </location>
</feature>
<reference evidence="2" key="1">
    <citation type="submission" date="2023-01" db="EMBL/GenBank/DDBJ databases">
        <title>Colletotrichum chrysophilum M932 genome sequence.</title>
        <authorList>
            <person name="Baroncelli R."/>
        </authorList>
    </citation>
    <scope>NUCLEOTIDE SEQUENCE</scope>
    <source>
        <strain evidence="2">M932</strain>
    </source>
</reference>
<accession>A0AAD9EQP1</accession>
<feature type="compositionally biased region" description="Basic and acidic residues" evidence="1">
    <location>
        <begin position="142"/>
        <end position="151"/>
    </location>
</feature>
<gene>
    <name evidence="2" type="ORF">CCHR01_04173</name>
</gene>